<reference evidence="3 4" key="1">
    <citation type="journal article" date="2010" name="Plant Cell">
        <title>The Chlorella variabilis NC64A genome reveals adaptation to photosymbiosis, coevolution with viruses, and cryptic sex.</title>
        <authorList>
            <person name="Blanc G."/>
            <person name="Duncan G."/>
            <person name="Agarkova I."/>
            <person name="Borodovsky M."/>
            <person name="Gurnon J."/>
            <person name="Kuo A."/>
            <person name="Lindquist E."/>
            <person name="Lucas S."/>
            <person name="Pangilinan J."/>
            <person name="Polle J."/>
            <person name="Salamov A."/>
            <person name="Terry A."/>
            <person name="Yamada T."/>
            <person name="Dunigan D.D."/>
            <person name="Grigoriev I.V."/>
            <person name="Claverie J.M."/>
            <person name="Van Etten J.L."/>
        </authorList>
    </citation>
    <scope>NUCLEOTIDE SEQUENCE [LARGE SCALE GENOMIC DNA]</scope>
    <source>
        <strain evidence="3 4">NC64A</strain>
    </source>
</reference>
<dbReference type="OrthoDB" id="513765at2759"/>
<dbReference type="PANTHER" id="PTHR33418">
    <property type="entry name" value="HELICASE-ASSOCIATED"/>
    <property type="match status" value="1"/>
</dbReference>
<dbReference type="eggNOG" id="ENOG502SUB6">
    <property type="taxonomic scope" value="Eukaryota"/>
</dbReference>
<organism evidence="4">
    <name type="scientific">Chlorella variabilis</name>
    <name type="common">Green alga</name>
    <dbReference type="NCBI Taxonomy" id="554065"/>
    <lineage>
        <taxon>Eukaryota</taxon>
        <taxon>Viridiplantae</taxon>
        <taxon>Chlorophyta</taxon>
        <taxon>core chlorophytes</taxon>
        <taxon>Trebouxiophyceae</taxon>
        <taxon>Chlorellales</taxon>
        <taxon>Chlorellaceae</taxon>
        <taxon>Chlorella clade</taxon>
        <taxon>Chlorella</taxon>
    </lineage>
</organism>
<evidence type="ECO:0000313" key="4">
    <source>
        <dbReference type="Proteomes" id="UP000008141"/>
    </source>
</evidence>
<accession>E1ZBW5</accession>
<dbReference type="KEGG" id="cvr:CHLNCDRAFT_144099"/>
<feature type="domain" description="Helicase-associated" evidence="2">
    <location>
        <begin position="201"/>
        <end position="261"/>
    </location>
</feature>
<dbReference type="RefSeq" id="XP_005848602.1">
    <property type="nucleotide sequence ID" value="XM_005848540.1"/>
</dbReference>
<feature type="compositionally biased region" description="Acidic residues" evidence="1">
    <location>
        <begin position="348"/>
        <end position="363"/>
    </location>
</feature>
<dbReference type="EMBL" id="GL433841">
    <property type="protein sequence ID" value="EFN56500.1"/>
    <property type="molecule type" value="Genomic_DNA"/>
</dbReference>
<name>E1ZBW5_CHLVA</name>
<dbReference type="AlphaFoldDB" id="E1ZBW5"/>
<feature type="region of interest" description="Disordered" evidence="1">
    <location>
        <begin position="307"/>
        <end position="375"/>
    </location>
</feature>
<protein>
    <recommendedName>
        <fullName evidence="2">Helicase-associated domain-containing protein</fullName>
    </recommendedName>
</protein>
<dbReference type="STRING" id="554065.E1ZBW5"/>
<dbReference type="Proteomes" id="UP000008141">
    <property type="component" value="Unassembled WGS sequence"/>
</dbReference>
<gene>
    <name evidence="3" type="ORF">CHLNCDRAFT_144099</name>
</gene>
<dbReference type="Gene3D" id="6.10.140.530">
    <property type="match status" value="1"/>
</dbReference>
<evidence type="ECO:0000259" key="2">
    <source>
        <dbReference type="Pfam" id="PF03457"/>
    </source>
</evidence>
<dbReference type="InterPro" id="IPR005114">
    <property type="entry name" value="Helicase_assoc"/>
</dbReference>
<dbReference type="GeneID" id="17356279"/>
<dbReference type="PANTHER" id="PTHR33418:SF1">
    <property type="entry name" value="HELICASE-ASSOCIATED DOMAIN-CONTAINING PROTEIN"/>
    <property type="match status" value="1"/>
</dbReference>
<proteinExistence type="predicted"/>
<sequence>MQQAVGGLQLQQPLGACSSRAAPLPAAWGLLAPQRQRSVLVSDEQAAGAGAAAAAAGAAAAAAAAGPDTQLIFRLERRGDGWAEEILPHLVVEQRPLATKKKRAYSRPDPWKEGSLECFLVELGLPPDDVDRVVTQAVAWRVTPGGRTLIDRRRRSRVERNVRLVVEHLELECGVPFGPRGIAAILARCPEVMLCKPTTNDRWDRRAVELSAFLLRQGHCNVPEDWEENPELGLWVKRQRIARAAGQLSEERLSILQSMGFAFGEVAQLTEEWEHRFDQDGTPAECEWMAWFGRLLYVIERHNTLQQPARHQSGLGRPKMGRPRGSRAAAEGGVLGGGGGGGELAGGEGEEAGDSSDEEEEAEAPSGGARRGSAAVAAARQRLQAEMAARRAALAAADLHAEPGLRFWLARQRRRWRVQELLAELALMLQLAGVQLDPYSPVEWQAAAHAAAAALQGSRISLDPRTRQQLRSQQAAAAAAAAA</sequence>
<dbReference type="InParanoid" id="E1ZBW5"/>
<feature type="compositionally biased region" description="Low complexity" evidence="1">
    <location>
        <begin position="364"/>
        <end position="375"/>
    </location>
</feature>
<feature type="compositionally biased region" description="Gly residues" evidence="1">
    <location>
        <begin position="333"/>
        <end position="347"/>
    </location>
</feature>
<evidence type="ECO:0000256" key="1">
    <source>
        <dbReference type="SAM" id="MobiDB-lite"/>
    </source>
</evidence>
<dbReference type="Pfam" id="PF03457">
    <property type="entry name" value="HA"/>
    <property type="match status" value="1"/>
</dbReference>
<evidence type="ECO:0000313" key="3">
    <source>
        <dbReference type="EMBL" id="EFN56500.1"/>
    </source>
</evidence>
<feature type="non-terminal residue" evidence="3">
    <location>
        <position position="483"/>
    </location>
</feature>
<keyword evidence="4" id="KW-1185">Reference proteome</keyword>